<feature type="region of interest" description="Disordered" evidence="9">
    <location>
        <begin position="111"/>
        <end position="141"/>
    </location>
</feature>
<keyword evidence="4" id="KW-0238">DNA-binding</keyword>
<feature type="non-terminal residue" evidence="11">
    <location>
        <position position="1"/>
    </location>
</feature>
<evidence type="ECO:0000256" key="8">
    <source>
        <dbReference type="SAM" id="Coils"/>
    </source>
</evidence>
<dbReference type="FunFam" id="1.10.10.10:FF:000027">
    <property type="entry name" value="Heat shock transcription factor 1"/>
    <property type="match status" value="1"/>
</dbReference>
<evidence type="ECO:0000313" key="12">
    <source>
        <dbReference type="Proteomes" id="UP001140094"/>
    </source>
</evidence>
<dbReference type="PANTHER" id="PTHR10015">
    <property type="entry name" value="HEAT SHOCK TRANSCRIPTION FACTOR"/>
    <property type="match status" value="1"/>
</dbReference>
<dbReference type="GO" id="GO:0005634">
    <property type="term" value="C:nucleus"/>
    <property type="evidence" value="ECO:0007669"/>
    <property type="project" value="UniProtKB-SubCell"/>
</dbReference>
<feature type="compositionally biased region" description="Low complexity" evidence="9">
    <location>
        <begin position="270"/>
        <end position="299"/>
    </location>
</feature>
<feature type="coiled-coil region" evidence="8">
    <location>
        <begin position="179"/>
        <end position="206"/>
    </location>
</feature>
<keyword evidence="5" id="KW-0804">Transcription</keyword>
<keyword evidence="6" id="KW-0539">Nucleus</keyword>
<dbReference type="GO" id="GO:0003700">
    <property type="term" value="F:DNA-binding transcription factor activity"/>
    <property type="evidence" value="ECO:0007669"/>
    <property type="project" value="InterPro"/>
</dbReference>
<gene>
    <name evidence="11" type="primary">SFL1</name>
    <name evidence="11" type="ORF">H4R20_006704</name>
</gene>
<evidence type="ECO:0000256" key="3">
    <source>
        <dbReference type="ARBA" id="ARBA00023015"/>
    </source>
</evidence>
<organism evidence="11 12">
    <name type="scientific">Coemansia guatemalensis</name>
    <dbReference type="NCBI Taxonomy" id="2761395"/>
    <lineage>
        <taxon>Eukaryota</taxon>
        <taxon>Fungi</taxon>
        <taxon>Fungi incertae sedis</taxon>
        <taxon>Zoopagomycota</taxon>
        <taxon>Kickxellomycotina</taxon>
        <taxon>Kickxellomycetes</taxon>
        <taxon>Kickxellales</taxon>
        <taxon>Kickxellaceae</taxon>
        <taxon>Coemansia</taxon>
    </lineage>
</organism>
<evidence type="ECO:0000256" key="4">
    <source>
        <dbReference type="ARBA" id="ARBA00023125"/>
    </source>
</evidence>
<comment type="subcellular location">
    <subcellularLocation>
        <location evidence="1">Nucleus</location>
    </subcellularLocation>
</comment>
<dbReference type="EMBL" id="JANBUO010003089">
    <property type="protein sequence ID" value="KAJ2792939.1"/>
    <property type="molecule type" value="Genomic_DNA"/>
</dbReference>
<dbReference type="AlphaFoldDB" id="A0A9W8LQL1"/>
<dbReference type="Proteomes" id="UP001140094">
    <property type="component" value="Unassembled WGS sequence"/>
</dbReference>
<dbReference type="PRINTS" id="PR00056">
    <property type="entry name" value="HSFDOMAIN"/>
</dbReference>
<feature type="compositionally biased region" description="Low complexity" evidence="9">
    <location>
        <begin position="352"/>
        <end position="371"/>
    </location>
</feature>
<feature type="compositionally biased region" description="Low complexity" evidence="9">
    <location>
        <begin position="111"/>
        <end position="123"/>
    </location>
</feature>
<keyword evidence="12" id="KW-1185">Reference proteome</keyword>
<comment type="caution">
    <text evidence="11">The sequence shown here is derived from an EMBL/GenBank/DDBJ whole genome shotgun (WGS) entry which is preliminary data.</text>
</comment>
<keyword evidence="3" id="KW-0805">Transcription regulation</keyword>
<evidence type="ECO:0000259" key="10">
    <source>
        <dbReference type="SMART" id="SM00415"/>
    </source>
</evidence>
<name>A0A9W8LQL1_9FUNG</name>
<evidence type="ECO:0000256" key="6">
    <source>
        <dbReference type="ARBA" id="ARBA00023242"/>
    </source>
</evidence>
<dbReference type="InterPro" id="IPR000232">
    <property type="entry name" value="HSF_DNA-bd"/>
</dbReference>
<dbReference type="CDD" id="cd14686">
    <property type="entry name" value="bZIP"/>
    <property type="match status" value="1"/>
</dbReference>
<dbReference type="InterPro" id="IPR036388">
    <property type="entry name" value="WH-like_DNA-bd_sf"/>
</dbReference>
<evidence type="ECO:0000256" key="5">
    <source>
        <dbReference type="ARBA" id="ARBA00023163"/>
    </source>
</evidence>
<dbReference type="Gene3D" id="1.10.10.10">
    <property type="entry name" value="Winged helix-like DNA-binding domain superfamily/Winged helix DNA-binding domain"/>
    <property type="match status" value="1"/>
</dbReference>
<dbReference type="SMART" id="SM00415">
    <property type="entry name" value="HSF"/>
    <property type="match status" value="1"/>
</dbReference>
<reference evidence="11" key="1">
    <citation type="submission" date="2022-07" db="EMBL/GenBank/DDBJ databases">
        <title>Phylogenomic reconstructions and comparative analyses of Kickxellomycotina fungi.</title>
        <authorList>
            <person name="Reynolds N.K."/>
            <person name="Stajich J.E."/>
            <person name="Barry K."/>
            <person name="Grigoriev I.V."/>
            <person name="Crous P."/>
            <person name="Smith M.E."/>
        </authorList>
    </citation>
    <scope>NUCLEOTIDE SEQUENCE</scope>
    <source>
        <strain evidence="11">NRRL 1565</strain>
    </source>
</reference>
<accession>A0A9W8LQL1</accession>
<dbReference type="OrthoDB" id="60033at2759"/>
<evidence type="ECO:0000256" key="2">
    <source>
        <dbReference type="ARBA" id="ARBA00006403"/>
    </source>
</evidence>
<feature type="domain" description="HSF-type DNA-binding" evidence="10">
    <location>
        <begin position="2"/>
        <end position="105"/>
    </location>
</feature>
<feature type="region of interest" description="Disordered" evidence="9">
    <location>
        <begin position="270"/>
        <end position="379"/>
    </location>
</feature>
<evidence type="ECO:0000256" key="7">
    <source>
        <dbReference type="RuleBase" id="RU004020"/>
    </source>
</evidence>
<keyword evidence="8" id="KW-0175">Coiled coil</keyword>
<evidence type="ECO:0000256" key="9">
    <source>
        <dbReference type="SAM" id="MobiDB-lite"/>
    </source>
</evidence>
<dbReference type="PANTHER" id="PTHR10015:SF427">
    <property type="entry name" value="HEAT SHOCK FACTOR PROTEIN"/>
    <property type="match status" value="1"/>
</dbReference>
<evidence type="ECO:0000256" key="1">
    <source>
        <dbReference type="ARBA" id="ARBA00004123"/>
    </source>
</evidence>
<dbReference type="Pfam" id="PF00447">
    <property type="entry name" value="HSF_DNA-bind"/>
    <property type="match status" value="1"/>
</dbReference>
<protein>
    <submittedName>
        <fullName evidence="11">Flocculation suppression protein</fullName>
    </submittedName>
</protein>
<comment type="similarity">
    <text evidence="2 7">Belongs to the HSF family.</text>
</comment>
<dbReference type="GO" id="GO:0043565">
    <property type="term" value="F:sequence-specific DNA binding"/>
    <property type="evidence" value="ECO:0007669"/>
    <property type="project" value="InterPro"/>
</dbReference>
<sequence>KTHAAFVSKLYAMVADPDTDKLISWTAEGDCFKVTDPPEFSQAVLPSYFKHGNWQSFVRQLNMYGFHKINDLAYGGVFGDAQLWMFKHPHFQRNQLSMLQKIKRRGAKPALPALPAQPASPELKSAARPATPDIPQSTNSVSGVSGVFAQPACESLNEASSTYSDPASVSPNQHMGGYIEELKDCIAELQRSNVELQRENREMRTAINGCQSAVAGIVRFLETAVVQPHAQPFTQAFGAGGDGSVADAFRRMTNDLAPVMFATRSAQANSSTASLSSAPIPTPIPATTTTTATATSAHSFRIGRDLDSTLPPIRSGNGSQSRALGRVPSLSPPGVAVLSHNSSMPTRKRCLSSSSGSSSSGRDSSGESSNGPALLSTPQVVLPPISGMVDNISYNRRSPIPPEKVSGGWYQQCQIPLQSSLRQTLSTKRPRFG</sequence>
<dbReference type="InterPro" id="IPR036390">
    <property type="entry name" value="WH_DNA-bd_sf"/>
</dbReference>
<dbReference type="SUPFAM" id="SSF46785">
    <property type="entry name" value="Winged helix' DNA-binding domain"/>
    <property type="match status" value="1"/>
</dbReference>
<proteinExistence type="inferred from homology"/>
<evidence type="ECO:0000313" key="11">
    <source>
        <dbReference type="EMBL" id="KAJ2792939.1"/>
    </source>
</evidence>